<evidence type="ECO:0000256" key="1">
    <source>
        <dbReference type="ARBA" id="ARBA00023239"/>
    </source>
</evidence>
<proteinExistence type="predicted"/>
<dbReference type="AlphaFoldDB" id="A0A1M5U6C0"/>
<dbReference type="InterPro" id="IPR013114">
    <property type="entry name" value="FabA_FabZ"/>
</dbReference>
<keyword evidence="3" id="KW-1185">Reference proteome</keyword>
<dbReference type="Pfam" id="PF07977">
    <property type="entry name" value="FabA"/>
    <property type="match status" value="1"/>
</dbReference>
<dbReference type="STRING" id="1121409.SAMN02745124_01029"/>
<organism evidence="2 3">
    <name type="scientific">Desulfofustis glycolicus DSM 9705</name>
    <dbReference type="NCBI Taxonomy" id="1121409"/>
    <lineage>
        <taxon>Bacteria</taxon>
        <taxon>Pseudomonadati</taxon>
        <taxon>Thermodesulfobacteriota</taxon>
        <taxon>Desulfobulbia</taxon>
        <taxon>Desulfobulbales</taxon>
        <taxon>Desulfocapsaceae</taxon>
        <taxon>Desulfofustis</taxon>
    </lineage>
</organism>
<dbReference type="SUPFAM" id="SSF54637">
    <property type="entry name" value="Thioesterase/thiol ester dehydrase-isomerase"/>
    <property type="match status" value="1"/>
</dbReference>
<dbReference type="PANTHER" id="PTHR30272">
    <property type="entry name" value="3-HYDROXYACYL-[ACYL-CARRIER-PROTEIN] DEHYDRATASE"/>
    <property type="match status" value="1"/>
</dbReference>
<protein>
    <submittedName>
        <fullName evidence="2">3-hydroxyacyl-[acyl-carrier-protein] dehydratase</fullName>
    </submittedName>
</protein>
<dbReference type="PANTHER" id="PTHR30272:SF1">
    <property type="entry name" value="3-HYDROXYACYL-[ACYL-CARRIER-PROTEIN] DEHYDRATASE"/>
    <property type="match status" value="1"/>
</dbReference>
<dbReference type="CDD" id="cd01288">
    <property type="entry name" value="FabZ"/>
    <property type="match status" value="1"/>
</dbReference>
<name>A0A1M5U6C0_9BACT</name>
<evidence type="ECO:0000313" key="3">
    <source>
        <dbReference type="Proteomes" id="UP000184139"/>
    </source>
</evidence>
<dbReference type="NCBIfam" id="NF000582">
    <property type="entry name" value="PRK00006.1"/>
    <property type="match status" value="1"/>
</dbReference>
<reference evidence="2 3" key="1">
    <citation type="submission" date="2016-11" db="EMBL/GenBank/DDBJ databases">
        <authorList>
            <person name="Jaros S."/>
            <person name="Januszkiewicz K."/>
            <person name="Wedrychowicz H."/>
        </authorList>
    </citation>
    <scope>NUCLEOTIDE SEQUENCE [LARGE SCALE GENOMIC DNA]</scope>
    <source>
        <strain evidence="2 3">DSM 9705</strain>
    </source>
</reference>
<accession>A0A1M5U6C0</accession>
<sequence length="144" mass="15676">MDTTISSLIPHRPPFLWVDKIITKTMNSITAEKKIPENLDVFTGHYPGHPLLPGVLLCEAIFQTGALLVASVLEKAGDYQSTKIPVLTKITMAKFKRQVMPGETVQMTVDLVETVASVCFFKGTARVNGKVAAKTEFTCALVAP</sequence>
<keyword evidence="1" id="KW-0456">Lyase</keyword>
<dbReference type="GO" id="GO:0016829">
    <property type="term" value="F:lyase activity"/>
    <property type="evidence" value="ECO:0007669"/>
    <property type="project" value="UniProtKB-KW"/>
</dbReference>
<dbReference type="OrthoDB" id="9772788at2"/>
<dbReference type="RefSeq" id="WP_073373872.1">
    <property type="nucleotide sequence ID" value="NZ_FQXS01000004.1"/>
</dbReference>
<gene>
    <name evidence="2" type="ORF">SAMN02745124_01029</name>
</gene>
<dbReference type="Gene3D" id="3.10.129.10">
    <property type="entry name" value="Hotdog Thioesterase"/>
    <property type="match status" value="1"/>
</dbReference>
<dbReference type="Proteomes" id="UP000184139">
    <property type="component" value="Unassembled WGS sequence"/>
</dbReference>
<evidence type="ECO:0000313" key="2">
    <source>
        <dbReference type="EMBL" id="SHH58499.1"/>
    </source>
</evidence>
<dbReference type="EMBL" id="FQXS01000004">
    <property type="protein sequence ID" value="SHH58499.1"/>
    <property type="molecule type" value="Genomic_DNA"/>
</dbReference>
<dbReference type="InterPro" id="IPR029069">
    <property type="entry name" value="HotDog_dom_sf"/>
</dbReference>